<evidence type="ECO:0000313" key="2">
    <source>
        <dbReference type="Proteomes" id="UP001519460"/>
    </source>
</evidence>
<comment type="caution">
    <text evidence="1">The sequence shown here is derived from an EMBL/GenBank/DDBJ whole genome shotgun (WGS) entry which is preliminary data.</text>
</comment>
<proteinExistence type="predicted"/>
<protein>
    <submittedName>
        <fullName evidence="1">Uncharacterized protein</fullName>
    </submittedName>
</protein>
<organism evidence="1 2">
    <name type="scientific">Batillaria attramentaria</name>
    <dbReference type="NCBI Taxonomy" id="370345"/>
    <lineage>
        <taxon>Eukaryota</taxon>
        <taxon>Metazoa</taxon>
        <taxon>Spiralia</taxon>
        <taxon>Lophotrochozoa</taxon>
        <taxon>Mollusca</taxon>
        <taxon>Gastropoda</taxon>
        <taxon>Caenogastropoda</taxon>
        <taxon>Sorbeoconcha</taxon>
        <taxon>Cerithioidea</taxon>
        <taxon>Batillariidae</taxon>
        <taxon>Batillaria</taxon>
    </lineage>
</organism>
<name>A0ABD0K3F9_9CAEN</name>
<keyword evidence="2" id="KW-1185">Reference proteome</keyword>
<accession>A0ABD0K3F9</accession>
<evidence type="ECO:0000313" key="1">
    <source>
        <dbReference type="EMBL" id="KAK7481942.1"/>
    </source>
</evidence>
<dbReference type="Proteomes" id="UP001519460">
    <property type="component" value="Unassembled WGS sequence"/>
</dbReference>
<gene>
    <name evidence="1" type="ORF">BaRGS_00026850</name>
</gene>
<dbReference type="EMBL" id="JACVVK020000254">
    <property type="protein sequence ID" value="KAK7481942.1"/>
    <property type="molecule type" value="Genomic_DNA"/>
</dbReference>
<sequence length="117" mass="13274">MTPVFSDMNCWVHNVSTSIWSSRNTGQYISVFTATTGIPTVCTGPRHMEGKTWHPQLSDKAASIKTHHYWAMKNSGGNSQVLRDMILNIVEHYENDHSKCHATSRCQIDPNYEPSKH</sequence>
<dbReference type="AlphaFoldDB" id="A0ABD0K3F9"/>
<reference evidence="1 2" key="1">
    <citation type="journal article" date="2023" name="Sci. Data">
        <title>Genome assembly of the Korean intertidal mud-creeper Batillaria attramentaria.</title>
        <authorList>
            <person name="Patra A.K."/>
            <person name="Ho P.T."/>
            <person name="Jun S."/>
            <person name="Lee S.J."/>
            <person name="Kim Y."/>
            <person name="Won Y.J."/>
        </authorList>
    </citation>
    <scope>NUCLEOTIDE SEQUENCE [LARGE SCALE GENOMIC DNA]</scope>
    <source>
        <strain evidence="1">Wonlab-2016</strain>
    </source>
</reference>